<proteinExistence type="predicted"/>
<protein>
    <submittedName>
        <fullName evidence="1">Uncharacterized protein</fullName>
    </submittedName>
</protein>
<reference evidence="1" key="2">
    <citation type="journal article" date="2015" name="Data Brief">
        <title>Shoot transcriptome of the giant reed, Arundo donax.</title>
        <authorList>
            <person name="Barrero R.A."/>
            <person name="Guerrero F.D."/>
            <person name="Moolhuijzen P."/>
            <person name="Goolsby J.A."/>
            <person name="Tidwell J."/>
            <person name="Bellgard S.E."/>
            <person name="Bellgard M.I."/>
        </authorList>
    </citation>
    <scope>NUCLEOTIDE SEQUENCE</scope>
    <source>
        <tissue evidence="1">Shoot tissue taken approximately 20 cm above the soil surface</tissue>
    </source>
</reference>
<evidence type="ECO:0000313" key="1">
    <source>
        <dbReference type="EMBL" id="JAD67215.1"/>
    </source>
</evidence>
<reference evidence="1" key="1">
    <citation type="submission" date="2014-09" db="EMBL/GenBank/DDBJ databases">
        <authorList>
            <person name="Magalhaes I.L.F."/>
            <person name="Oliveira U."/>
            <person name="Santos F.R."/>
            <person name="Vidigal T.H.D.A."/>
            <person name="Brescovit A.D."/>
            <person name="Santos A.J."/>
        </authorList>
    </citation>
    <scope>NUCLEOTIDE SEQUENCE</scope>
    <source>
        <tissue evidence="1">Shoot tissue taken approximately 20 cm above the soil surface</tissue>
    </source>
</reference>
<organism evidence="1">
    <name type="scientific">Arundo donax</name>
    <name type="common">Giant reed</name>
    <name type="synonym">Donax arundinaceus</name>
    <dbReference type="NCBI Taxonomy" id="35708"/>
    <lineage>
        <taxon>Eukaryota</taxon>
        <taxon>Viridiplantae</taxon>
        <taxon>Streptophyta</taxon>
        <taxon>Embryophyta</taxon>
        <taxon>Tracheophyta</taxon>
        <taxon>Spermatophyta</taxon>
        <taxon>Magnoliopsida</taxon>
        <taxon>Liliopsida</taxon>
        <taxon>Poales</taxon>
        <taxon>Poaceae</taxon>
        <taxon>PACMAD clade</taxon>
        <taxon>Arundinoideae</taxon>
        <taxon>Arundineae</taxon>
        <taxon>Arundo</taxon>
    </lineage>
</organism>
<sequence length="15" mass="1686">MTIVPTHKPHMLLAP</sequence>
<accession>A0A0A9C1F1</accession>
<dbReference type="EMBL" id="GBRH01230680">
    <property type="protein sequence ID" value="JAD67215.1"/>
    <property type="molecule type" value="Transcribed_RNA"/>
</dbReference>
<name>A0A0A9C1F1_ARUDO</name>